<evidence type="ECO:0000313" key="3">
    <source>
        <dbReference type="EMBL" id="GHJ87971.1"/>
    </source>
</evidence>
<gene>
    <name evidence="3" type="ORF">NliqN6_4373</name>
</gene>
<feature type="compositionally biased region" description="Polar residues" evidence="1">
    <location>
        <begin position="71"/>
        <end position="85"/>
    </location>
</feature>
<feature type="compositionally biased region" description="Basic and acidic residues" evidence="1">
    <location>
        <begin position="796"/>
        <end position="811"/>
    </location>
</feature>
<feature type="compositionally biased region" description="Basic and acidic residues" evidence="1">
    <location>
        <begin position="649"/>
        <end position="669"/>
    </location>
</feature>
<dbReference type="GO" id="GO:0005525">
    <property type="term" value="F:GTP binding"/>
    <property type="evidence" value="ECO:0007669"/>
    <property type="project" value="TreeGrafter"/>
</dbReference>
<name>A0A8H3YHV1_9TREE</name>
<feature type="compositionally biased region" description="Polar residues" evidence="1">
    <location>
        <begin position="121"/>
        <end position="137"/>
    </location>
</feature>
<dbReference type="SUPFAM" id="SSF50729">
    <property type="entry name" value="PH domain-like"/>
    <property type="match status" value="1"/>
</dbReference>
<feature type="compositionally biased region" description="Polar residues" evidence="1">
    <location>
        <begin position="231"/>
        <end position="269"/>
    </location>
</feature>
<evidence type="ECO:0000259" key="2">
    <source>
        <dbReference type="PROSITE" id="PS50003"/>
    </source>
</evidence>
<feature type="region of interest" description="Disordered" evidence="1">
    <location>
        <begin position="212"/>
        <end position="395"/>
    </location>
</feature>
<keyword evidence="4" id="KW-1185">Reference proteome</keyword>
<dbReference type="PROSITE" id="PS50003">
    <property type="entry name" value="PH_DOMAIN"/>
    <property type="match status" value="1"/>
</dbReference>
<comment type="caution">
    <text evidence="3">The sequence shown here is derived from an EMBL/GenBank/DDBJ whole genome shotgun (WGS) entry which is preliminary data.</text>
</comment>
<dbReference type="InterPro" id="IPR001849">
    <property type="entry name" value="PH_domain"/>
</dbReference>
<feature type="compositionally biased region" description="Polar residues" evidence="1">
    <location>
        <begin position="41"/>
        <end position="57"/>
    </location>
</feature>
<feature type="compositionally biased region" description="Low complexity" evidence="1">
    <location>
        <begin position="168"/>
        <end position="185"/>
    </location>
</feature>
<feature type="compositionally biased region" description="Polar residues" evidence="1">
    <location>
        <begin position="1054"/>
        <end position="1067"/>
    </location>
</feature>
<feature type="region of interest" description="Disordered" evidence="1">
    <location>
        <begin position="1032"/>
        <end position="1094"/>
    </location>
</feature>
<feature type="region of interest" description="Disordered" evidence="1">
    <location>
        <begin position="996"/>
        <end position="1017"/>
    </location>
</feature>
<evidence type="ECO:0000313" key="4">
    <source>
        <dbReference type="Proteomes" id="UP000620104"/>
    </source>
</evidence>
<reference evidence="3" key="1">
    <citation type="submission" date="2020-07" db="EMBL/GenBank/DDBJ databases">
        <title>Draft Genome Sequence of a Deep-Sea Yeast, Naganishia (Cryptococcus) liquefaciens strain N6.</title>
        <authorList>
            <person name="Han Y.W."/>
            <person name="Kajitani R."/>
            <person name="Morimoto H."/>
            <person name="Parhat M."/>
            <person name="Tsubouchi H."/>
            <person name="Bakenova O."/>
            <person name="Ogata M."/>
            <person name="Argunhan B."/>
            <person name="Aoki R."/>
            <person name="Kajiwara S."/>
            <person name="Itoh T."/>
            <person name="Iwasaki H."/>
        </authorList>
    </citation>
    <scope>NUCLEOTIDE SEQUENCE</scope>
    <source>
        <strain evidence="3">N6</strain>
    </source>
</reference>
<feature type="compositionally biased region" description="Acidic residues" evidence="1">
    <location>
        <begin position="324"/>
        <end position="342"/>
    </location>
</feature>
<dbReference type="PANTHER" id="PTHR36100:SF1">
    <property type="entry name" value="BUD SITE SELECTION PROTEIN 4"/>
    <property type="match status" value="1"/>
</dbReference>
<dbReference type="OrthoDB" id="2123378at2759"/>
<feature type="compositionally biased region" description="Basic and acidic residues" evidence="1">
    <location>
        <begin position="773"/>
        <end position="789"/>
    </location>
</feature>
<protein>
    <recommendedName>
        <fullName evidence="2">PH domain-containing protein</fullName>
    </recommendedName>
</protein>
<organism evidence="3 4">
    <name type="scientific">Naganishia liquefaciens</name>
    <dbReference type="NCBI Taxonomy" id="104408"/>
    <lineage>
        <taxon>Eukaryota</taxon>
        <taxon>Fungi</taxon>
        <taxon>Dikarya</taxon>
        <taxon>Basidiomycota</taxon>
        <taxon>Agaricomycotina</taxon>
        <taxon>Tremellomycetes</taxon>
        <taxon>Filobasidiales</taxon>
        <taxon>Filobasidiaceae</taxon>
        <taxon>Naganishia</taxon>
    </lineage>
</organism>
<feature type="region of interest" description="Disordered" evidence="1">
    <location>
        <begin position="1"/>
        <end position="189"/>
    </location>
</feature>
<feature type="compositionally biased region" description="Low complexity" evidence="1">
    <location>
        <begin position="281"/>
        <end position="304"/>
    </location>
</feature>
<feature type="region of interest" description="Disordered" evidence="1">
    <location>
        <begin position="702"/>
        <end position="735"/>
    </location>
</feature>
<dbReference type="PANTHER" id="PTHR36100">
    <property type="entry name" value="BUD SITE SELECTION PROTEIN 4"/>
    <property type="match status" value="1"/>
</dbReference>
<proteinExistence type="predicted"/>
<feature type="region of interest" description="Disordered" evidence="1">
    <location>
        <begin position="761"/>
        <end position="902"/>
    </location>
</feature>
<feature type="compositionally biased region" description="Basic and acidic residues" evidence="1">
    <location>
        <begin position="496"/>
        <end position="513"/>
    </location>
</feature>
<dbReference type="EMBL" id="BLZA01000023">
    <property type="protein sequence ID" value="GHJ87971.1"/>
    <property type="molecule type" value="Genomic_DNA"/>
</dbReference>
<evidence type="ECO:0000256" key="1">
    <source>
        <dbReference type="SAM" id="MobiDB-lite"/>
    </source>
</evidence>
<feature type="region of interest" description="Disordered" evidence="1">
    <location>
        <begin position="649"/>
        <end position="689"/>
    </location>
</feature>
<sequence length="1619" mass="175409">MMPTSTDSPNPAPQRPIDRVLSPSASPSTSRRFDDRDRASIISNSTKGWAPLNTSKRGSILGSPQPPPQPSTVISSGPRRTSSSFKHVRGNNLVSNSIFKSSPTIAQSPPLGRPVGGVTGRKSSGSKARKVSGSTASGGRKVSGGSRNTIRAGSTPRKVSLTEDLRTSNGVASSASASTGEGSPSAKKRIGNLANEGYVSRSPFLQRMEFEGPVGTENDKAVPTIIRSDRSPASTQQMDSPGLSSASIAHVMQHQSAAAASPTKSSLTSRRLRGPRLSDPSSTSQIYGTSTYSSSSLSRGASQGKTVTFRDVADVKEFETESSGAEEWEDEQMDEEEGDSWDEVLLGPGHAPRYEESFEEATPSPEMDLSGLRRYGSLNSGTRGGRSPLQRERGAAYAVEEREEEGYAGYVATLDHHSDHQHEDEDQSTTANFIDSLVEDGYLSPPRSQSDPALEGYAHSADIALSLGESMEKIGSARTGYGVVDEAGIPYGRTHHAERQAAAREAQQARHESSMQQPALPRQSDEPMLRSADVRTPAVPQISQPHDDIESHQDGQFVDPFVTIQTATRVATGQPEQAQRQEGGVPLGRTSHAERAKVARVMATRGLGLGMPARPMVPFVQGTRHLESEDGSDEEDDRGYSIPDLARIAKSDGHQEWKSQERNDDDCHLAHQPPVDLAPMVSPYPQEPESNMMEGSINGKRALPKPPQPTPVIGMPSPVGKEETGPKVQEPVTSPTKMFGLSLPFSLPALSSTTSPLFDAGFRAESESGSECSEEHDLYDQESVAHERALTPPSRSFERQHQPESPHRIPEFDFESPSARRQASDDKDPMDEAFKLVEDALPKLSLRSVPGDKHDVKSRLSGLFGERKDGLKPTEASVSSSSLDKPDTRATPSSRIRPRISKDAIRARLEEKRSMTNLANAKPIPVDDDVFLSPAKPAPVKGLASIDTASPIRPGLRTRQDTMSAEEVLQNVPEPKSALEQLVSNFTFTEFDEFAQAPPSPAKDRESFTLQSATGGRVVRHATSENVLGNKVRSSQRLALSPSGLPGIQEAASPDTSINADDQTLGQGLNAGGPPKRRRSMSTGDARPHGVAADNSIGNRMSLLDTFKFEESTSILTAFEKELNDRNGSKPYTIREHKTVYASADDKVKHNIAGDVDKGRAWRQLRKASDINQYAKEIKAMKAKASNSSKAFGTIFVKVLGIEALNLPLPKEDTSFCITLDNGIDYIRTPYSTLKDGVKVNQEFALVEHANFEFALGLEIRRDAHVNKLIRANANPAPKATIGSRASVMNETASIQSSTRGLKSLFSSPRKMSKAPKSLMVDASRESASQQENIARYFGEGDSTVGRTHIAFKPIAKNCDARLLEIRYPMFGMYHAPPAATGASIPSTATHRGSRHSVQTLPQPAPAAAPVRRQVCKITLQVFRLPPLPGLTDAQLPQSIDECLRGMRHHAWHEHEYHQGVMTQNGGDCVAPRRRPFKLIGGNLVASNAVTNKTVSSIDLRQATALVDENASRAGREDKKSLEDELEAGYTRMPRSFTLRFADGDFITFWTDTDEEKAGWMKALGSLIGKVPSNPLWAELLSARQRQLKARSASRMSLAAVVAEGQGERETEPPAVPAK</sequence>
<feature type="compositionally biased region" description="Basic and acidic residues" evidence="1">
    <location>
        <begin position="822"/>
        <end position="841"/>
    </location>
</feature>
<dbReference type="InterPro" id="IPR052007">
    <property type="entry name" value="Bud4"/>
</dbReference>
<dbReference type="Proteomes" id="UP000620104">
    <property type="component" value="Unassembled WGS sequence"/>
</dbReference>
<feature type="region of interest" description="Disordered" evidence="1">
    <location>
        <begin position="496"/>
        <end position="535"/>
    </location>
</feature>
<feature type="domain" description="PH" evidence="2">
    <location>
        <begin position="1455"/>
        <end position="1569"/>
    </location>
</feature>
<accession>A0A8H3YHV1</accession>
<feature type="compositionally biased region" description="Polar residues" evidence="1">
    <location>
        <begin position="92"/>
        <end position="107"/>
    </location>
</feature>